<feature type="transmembrane region" description="Helical" evidence="6">
    <location>
        <begin position="221"/>
        <end position="244"/>
    </location>
</feature>
<dbReference type="InterPro" id="IPR001789">
    <property type="entry name" value="Sig_transdc_resp-reg_receiver"/>
</dbReference>
<reference evidence="9 10" key="1">
    <citation type="journal article" date="2013" name="Nat. Commun.">
        <title>Genome sequence and functional genomic analysis of the oil-degrading bacterium Oleispira antarctica.</title>
        <authorList>
            <person name="Kube M."/>
            <person name="Chernikova T.N."/>
            <person name="Al-Ramahi Y."/>
            <person name="Beloqui A."/>
            <person name="Lopez-Cortez N."/>
            <person name="Guazzaroni M.E."/>
            <person name="Heipieper H.J."/>
            <person name="Klages S."/>
            <person name="Kotsyurbenko O.R."/>
            <person name="Langer I."/>
            <person name="Nechitaylo T.Y."/>
            <person name="Lunsdorf H."/>
            <person name="Fernandez M."/>
            <person name="Juarez S."/>
            <person name="Ciordia S."/>
            <person name="Singer A."/>
            <person name="Kagan O."/>
            <person name="Egorova O."/>
            <person name="Petit P.A."/>
            <person name="Stogios P."/>
            <person name="Kim Y."/>
            <person name="Tchigvintsev A."/>
            <person name="Flick R."/>
            <person name="Denaro R."/>
            <person name="Genovese M."/>
            <person name="Albar J.P."/>
            <person name="Reva O.N."/>
            <person name="Martinez-Gomariz M."/>
            <person name="Tran H."/>
            <person name="Ferrer M."/>
            <person name="Savchenko A."/>
            <person name="Yakunin A.F."/>
            <person name="Yakimov M.M."/>
            <person name="Golyshina O.V."/>
            <person name="Reinhardt R."/>
            <person name="Golyshin P.N."/>
        </authorList>
    </citation>
    <scope>NUCLEOTIDE SEQUENCE [LARGE SCALE GENOMIC DNA]</scope>
</reference>
<feature type="transmembrane region" description="Helical" evidence="6">
    <location>
        <begin position="256"/>
        <end position="277"/>
    </location>
</feature>
<dbReference type="InterPro" id="IPR004358">
    <property type="entry name" value="Sig_transdc_His_kin-like_C"/>
</dbReference>
<dbReference type="Gene3D" id="1.10.287.130">
    <property type="match status" value="1"/>
</dbReference>
<accession>R4YTK5</accession>
<proteinExistence type="predicted"/>
<dbReference type="InterPro" id="IPR036097">
    <property type="entry name" value="HisK_dim/P_sf"/>
</dbReference>
<evidence type="ECO:0000259" key="8">
    <source>
        <dbReference type="PROSITE" id="PS50110"/>
    </source>
</evidence>
<dbReference type="HOGENOM" id="CLU_000445_105_2_6"/>
<feature type="transmembrane region" description="Helical" evidence="6">
    <location>
        <begin position="289"/>
        <end position="307"/>
    </location>
</feature>
<dbReference type="InterPro" id="IPR011006">
    <property type="entry name" value="CheY-like_superfamily"/>
</dbReference>
<keyword evidence="6" id="KW-0812">Transmembrane</keyword>
<keyword evidence="4" id="KW-0902">Two-component regulatory system</keyword>
<name>R4YTK5_OLEAN</name>
<comment type="catalytic activity">
    <reaction evidence="1">
        <text>ATP + protein L-histidine = ADP + protein N-phospho-L-histidine.</text>
        <dbReference type="EC" id="2.7.13.3"/>
    </reaction>
</comment>
<keyword evidence="3 5" id="KW-0597">Phosphoprotein</keyword>
<evidence type="ECO:0000256" key="6">
    <source>
        <dbReference type="SAM" id="Phobius"/>
    </source>
</evidence>
<evidence type="ECO:0000256" key="2">
    <source>
        <dbReference type="ARBA" id="ARBA00012438"/>
    </source>
</evidence>
<dbReference type="CDD" id="cd00082">
    <property type="entry name" value="HisKA"/>
    <property type="match status" value="1"/>
</dbReference>
<dbReference type="KEGG" id="oai:OLEAN_C29020"/>
<dbReference type="SUPFAM" id="SSF47384">
    <property type="entry name" value="Homodimeric domain of signal transducing histidine kinase"/>
    <property type="match status" value="1"/>
</dbReference>
<feature type="transmembrane region" description="Helical" evidence="6">
    <location>
        <begin position="313"/>
        <end position="332"/>
    </location>
</feature>
<dbReference type="PROSITE" id="PS50110">
    <property type="entry name" value="RESPONSE_REGULATORY"/>
    <property type="match status" value="1"/>
</dbReference>
<dbReference type="Gene3D" id="2.60.40.2380">
    <property type="match status" value="1"/>
</dbReference>
<dbReference type="Gene3D" id="3.40.50.2300">
    <property type="match status" value="1"/>
</dbReference>
<dbReference type="GO" id="GO:0000155">
    <property type="term" value="F:phosphorelay sensor kinase activity"/>
    <property type="evidence" value="ECO:0007669"/>
    <property type="project" value="InterPro"/>
</dbReference>
<dbReference type="Pfam" id="PF07696">
    <property type="entry name" value="7TMR-DISMED2"/>
    <property type="match status" value="1"/>
</dbReference>
<evidence type="ECO:0000313" key="10">
    <source>
        <dbReference type="Proteomes" id="UP000032749"/>
    </source>
</evidence>
<evidence type="ECO:0000256" key="4">
    <source>
        <dbReference type="ARBA" id="ARBA00023012"/>
    </source>
</evidence>
<dbReference type="SUPFAM" id="SSF55874">
    <property type="entry name" value="ATPase domain of HSP90 chaperone/DNA topoisomerase II/histidine kinase"/>
    <property type="match status" value="1"/>
</dbReference>
<dbReference type="SMART" id="SM00448">
    <property type="entry name" value="REC"/>
    <property type="match status" value="1"/>
</dbReference>
<dbReference type="InterPro" id="IPR005467">
    <property type="entry name" value="His_kinase_dom"/>
</dbReference>
<evidence type="ECO:0000256" key="3">
    <source>
        <dbReference type="ARBA" id="ARBA00022553"/>
    </source>
</evidence>
<dbReference type="SMART" id="SM00388">
    <property type="entry name" value="HisKA"/>
    <property type="match status" value="1"/>
</dbReference>
<evidence type="ECO:0000259" key="7">
    <source>
        <dbReference type="PROSITE" id="PS50109"/>
    </source>
</evidence>
<feature type="modified residue" description="4-aspartylphosphate" evidence="5">
    <location>
        <position position="729"/>
    </location>
</feature>
<dbReference type="Pfam" id="PF02518">
    <property type="entry name" value="HATPase_c"/>
    <property type="match status" value="1"/>
</dbReference>
<dbReference type="Proteomes" id="UP000032749">
    <property type="component" value="Chromosome"/>
</dbReference>
<dbReference type="PANTHER" id="PTHR45339:SF1">
    <property type="entry name" value="HYBRID SIGNAL TRANSDUCTION HISTIDINE KINASE J"/>
    <property type="match status" value="1"/>
</dbReference>
<feature type="transmembrane region" description="Helical" evidence="6">
    <location>
        <begin position="193"/>
        <end position="214"/>
    </location>
</feature>
<organism evidence="9 10">
    <name type="scientific">Oleispira antarctica RB-8</name>
    <dbReference type="NCBI Taxonomy" id="698738"/>
    <lineage>
        <taxon>Bacteria</taxon>
        <taxon>Pseudomonadati</taxon>
        <taxon>Pseudomonadota</taxon>
        <taxon>Gammaproteobacteria</taxon>
        <taxon>Oceanospirillales</taxon>
        <taxon>Oceanospirillaceae</taxon>
        <taxon>Oleispira</taxon>
    </lineage>
</organism>
<evidence type="ECO:0000313" key="9">
    <source>
        <dbReference type="EMBL" id="CCK77078.1"/>
    </source>
</evidence>
<dbReference type="Pfam" id="PF00512">
    <property type="entry name" value="HisKA"/>
    <property type="match status" value="1"/>
</dbReference>
<dbReference type="InterPro" id="IPR036890">
    <property type="entry name" value="HATPase_C_sf"/>
</dbReference>
<dbReference type="PATRIC" id="fig|698738.3.peg.3015"/>
<dbReference type="PROSITE" id="PS50109">
    <property type="entry name" value="HIS_KIN"/>
    <property type="match status" value="1"/>
</dbReference>
<dbReference type="OrthoDB" id="9809567at2"/>
<dbReference type="SUPFAM" id="SSF52172">
    <property type="entry name" value="CheY-like"/>
    <property type="match status" value="1"/>
</dbReference>
<feature type="domain" description="Histidine kinase" evidence="7">
    <location>
        <begin position="434"/>
        <end position="650"/>
    </location>
</feature>
<keyword evidence="9" id="KW-0808">Transferase</keyword>
<dbReference type="PANTHER" id="PTHR45339">
    <property type="entry name" value="HYBRID SIGNAL TRANSDUCTION HISTIDINE KINASE J"/>
    <property type="match status" value="1"/>
</dbReference>
<feature type="domain" description="Response regulatory" evidence="8">
    <location>
        <begin position="675"/>
        <end position="797"/>
    </location>
</feature>
<keyword evidence="6" id="KW-0472">Membrane</keyword>
<dbReference type="Gene3D" id="3.30.565.10">
    <property type="entry name" value="Histidine kinase-like ATPase, C-terminal domain"/>
    <property type="match status" value="1"/>
</dbReference>
<dbReference type="EMBL" id="FO203512">
    <property type="protein sequence ID" value="CCK77078.1"/>
    <property type="molecule type" value="Genomic_DNA"/>
</dbReference>
<keyword evidence="9" id="KW-0418">Kinase</keyword>
<dbReference type="Pfam" id="PF07695">
    <property type="entry name" value="7TMR-DISM_7TM"/>
    <property type="match status" value="1"/>
</dbReference>
<dbReference type="Pfam" id="PF00072">
    <property type="entry name" value="Response_reg"/>
    <property type="match status" value="1"/>
</dbReference>
<keyword evidence="10" id="KW-1185">Reference proteome</keyword>
<dbReference type="CDD" id="cd17546">
    <property type="entry name" value="REC_hyHK_CKI1_RcsC-like"/>
    <property type="match status" value="1"/>
</dbReference>
<gene>
    <name evidence="9" type="ORF">OLEAN_C29020</name>
</gene>
<feature type="transmembrane region" description="Helical" evidence="6">
    <location>
        <begin position="344"/>
        <end position="367"/>
    </location>
</feature>
<dbReference type="STRING" id="698738.OLEAN_C29020"/>
<evidence type="ECO:0000256" key="1">
    <source>
        <dbReference type="ARBA" id="ARBA00000085"/>
    </source>
</evidence>
<protein>
    <recommendedName>
        <fullName evidence="2">histidine kinase</fullName>
        <ecNumber evidence="2">2.7.13.3</ecNumber>
    </recommendedName>
</protein>
<dbReference type="InterPro" id="IPR003661">
    <property type="entry name" value="HisK_dim/P_dom"/>
</dbReference>
<dbReference type="EC" id="2.7.13.3" evidence="2"/>
<dbReference type="InterPro" id="IPR003594">
    <property type="entry name" value="HATPase_dom"/>
</dbReference>
<sequence>MPIKQPRSLRFIFICCLFTLTGLSHGLIDPITLDNHNTQATLGNNSFYLEDITGEYSLIDIMALDESNFELLTEESLNKGFTHSTYWLKFSLLDRTTDKKTQNWKLETTYPLLDYIDIYIIDNNEKVEHIQLGDTYPYNERPVNHRNFIVSVPLYDNEKKDIYIRVNTSSSMQVPIFIWHPDYFFEAHSTEQYALGLYYGMMLVMFFYNFFLWFSIRDSNYLWYISYIASFAILQATTSGLSYQYLWPNSPWLESIAPPISIALVGFFGTAFTRRFLHTRQYHIVADNLLRSILGLSVVVFFLSFIADTSTVMALAKVVVVAFLLIILYASFAMLLRGHRQARFFLAAWVSLILGGLFTIGMMWGIFPNNFLMTHASKVGSMIEIILLSFALADRIKVIENEKKVIELHAQQELERTNKKLQENNRLKDEFLATINHEFRTPLNGILGSLELTQLDITHETISMAKGSAHEMLNLVDQVLSYTELQAGNFMVKPTAINLPEFLDKISDTMRSLCVAKGIEFSIDNNPCNPKIIITDKKRLLQAINPILNNALKFTERGHISLSAQVRYVDNQYVLFINIEDSGVGIAEHKRDDILNAFTQGDGSSSRQFSGLGIGLSLVQALCYRLNGAMSVTSEIHNGTLIELSLPIEVPQQTSIPQTQEASMDKINVIKEHAKVLIVEDNHINQVVLKTMLQRLNIESHTADHGGKALSILQQAHANDDAFDLILMDCQMPVMDGFEATQCIRNSGAPYANTPIIAVTANAFSSDKERCLQSGMDDYLSKPFQLNDIRCKLQHWLAR</sequence>
<dbReference type="InterPro" id="IPR011622">
    <property type="entry name" value="7TMR_DISM_rcpt_extracell_dom2"/>
</dbReference>
<keyword evidence="6" id="KW-1133">Transmembrane helix</keyword>
<evidence type="ECO:0000256" key="5">
    <source>
        <dbReference type="PROSITE-ProRule" id="PRU00169"/>
    </source>
</evidence>
<dbReference type="AlphaFoldDB" id="R4YTK5"/>
<dbReference type="PRINTS" id="PR00344">
    <property type="entry name" value="BCTRLSENSOR"/>
</dbReference>
<dbReference type="SMART" id="SM00387">
    <property type="entry name" value="HATPase_c"/>
    <property type="match status" value="1"/>
</dbReference>
<dbReference type="InterPro" id="IPR011623">
    <property type="entry name" value="7TMR_DISM_rcpt_extracell_dom1"/>
</dbReference>